<dbReference type="SUPFAM" id="SSF69593">
    <property type="entry name" value="Glycerol-3-phosphate (1)-acyltransferase"/>
    <property type="match status" value="1"/>
</dbReference>
<dbReference type="PANTHER" id="PTHR10434">
    <property type="entry name" value="1-ACYL-SN-GLYCEROL-3-PHOSPHATE ACYLTRANSFERASE"/>
    <property type="match status" value="1"/>
</dbReference>
<comment type="pathway">
    <text evidence="1">Lipid metabolism.</text>
</comment>
<dbReference type="RefSeq" id="WP_338447157.1">
    <property type="nucleotide sequence ID" value="NZ_CP144918.1"/>
</dbReference>
<feature type="domain" description="Phospholipid/glycerol acyltransferase" evidence="5">
    <location>
        <begin position="75"/>
        <end position="189"/>
    </location>
</feature>
<feature type="transmembrane region" description="Helical" evidence="4">
    <location>
        <begin position="20"/>
        <end position="44"/>
    </location>
</feature>
<dbReference type="SMART" id="SM00563">
    <property type="entry name" value="PlsC"/>
    <property type="match status" value="1"/>
</dbReference>
<accession>A0ABZ2D914</accession>
<dbReference type="Pfam" id="PF01553">
    <property type="entry name" value="Acyltransferase"/>
    <property type="match status" value="1"/>
</dbReference>
<dbReference type="InterPro" id="IPR002123">
    <property type="entry name" value="Plipid/glycerol_acylTrfase"/>
</dbReference>
<protein>
    <submittedName>
        <fullName evidence="6">Lysophospholipid acyltransferase family protein</fullName>
    </submittedName>
</protein>
<evidence type="ECO:0000313" key="7">
    <source>
        <dbReference type="Proteomes" id="UP001335183"/>
    </source>
</evidence>
<keyword evidence="3 6" id="KW-0012">Acyltransferase</keyword>
<keyword evidence="4" id="KW-1133">Transmembrane helix</keyword>
<evidence type="ECO:0000256" key="4">
    <source>
        <dbReference type="SAM" id="Phobius"/>
    </source>
</evidence>
<evidence type="ECO:0000313" key="6">
    <source>
        <dbReference type="EMBL" id="WWA48272.1"/>
    </source>
</evidence>
<gene>
    <name evidence="6" type="ORF">V5F89_05050</name>
</gene>
<reference evidence="6 7" key="1">
    <citation type="submission" date="2024-02" db="EMBL/GenBank/DDBJ databases">
        <title>The whole genome sequence of five bacterial samples isolated from Abu Dhabi Sabkha-shore region.</title>
        <authorList>
            <person name="Sudalaimuthuasari N."/>
            <person name="Sarfraz B."/>
            <person name="Tuyisabe J.D."/>
            <person name="Mugisha Ntwali L.D.M."/>
            <person name="Ali A.I.A.A."/>
            <person name="Almansoori S.Z.A."/>
            <person name="Alajami H.S.A."/>
            <person name="Almeqbaali A.A.S."/>
            <person name="Kundu B."/>
            <person name="Saeed E.E."/>
            <person name="Sukumarinath V."/>
            <person name="Mishra A.K."/>
            <person name="Hazzouri K.M."/>
            <person name="Almaskari R."/>
            <person name="Sharma A.K."/>
            <person name="Amiri K.M.A."/>
        </authorList>
    </citation>
    <scope>NUCLEOTIDE SEQUENCE [LARGE SCALE GENOMIC DNA]</scope>
    <source>
        <strain evidence="7">kcgeb_sd</strain>
    </source>
</reference>
<organism evidence="6 7">
    <name type="scientific">Pelagerythrobacter marensis</name>
    <dbReference type="NCBI Taxonomy" id="543877"/>
    <lineage>
        <taxon>Bacteria</taxon>
        <taxon>Pseudomonadati</taxon>
        <taxon>Pseudomonadota</taxon>
        <taxon>Alphaproteobacteria</taxon>
        <taxon>Sphingomonadales</taxon>
        <taxon>Erythrobacteraceae</taxon>
        <taxon>Pelagerythrobacter</taxon>
    </lineage>
</organism>
<dbReference type="EMBL" id="CP144918">
    <property type="protein sequence ID" value="WWA48272.1"/>
    <property type="molecule type" value="Genomic_DNA"/>
</dbReference>
<evidence type="ECO:0000256" key="2">
    <source>
        <dbReference type="ARBA" id="ARBA00022679"/>
    </source>
</evidence>
<dbReference type="Proteomes" id="UP001335183">
    <property type="component" value="Chromosome"/>
</dbReference>
<evidence type="ECO:0000256" key="1">
    <source>
        <dbReference type="ARBA" id="ARBA00005189"/>
    </source>
</evidence>
<proteinExistence type="predicted"/>
<keyword evidence="7" id="KW-1185">Reference proteome</keyword>
<dbReference type="GO" id="GO:0016746">
    <property type="term" value="F:acyltransferase activity"/>
    <property type="evidence" value="ECO:0007669"/>
    <property type="project" value="UniProtKB-KW"/>
</dbReference>
<dbReference type="PANTHER" id="PTHR10434:SF11">
    <property type="entry name" value="1-ACYL-SN-GLYCEROL-3-PHOSPHATE ACYLTRANSFERASE"/>
    <property type="match status" value="1"/>
</dbReference>
<keyword evidence="4" id="KW-0812">Transmembrane</keyword>
<evidence type="ECO:0000259" key="5">
    <source>
        <dbReference type="SMART" id="SM00563"/>
    </source>
</evidence>
<name>A0ABZ2D914_9SPHN</name>
<keyword evidence="4" id="KW-0472">Membrane</keyword>
<dbReference type="CDD" id="cd07989">
    <property type="entry name" value="LPLAT_AGPAT-like"/>
    <property type="match status" value="1"/>
</dbReference>
<keyword evidence="2" id="KW-0808">Transferase</keyword>
<evidence type="ECO:0000256" key="3">
    <source>
        <dbReference type="ARBA" id="ARBA00023315"/>
    </source>
</evidence>
<sequence length="238" mass="25475">MAGGEGVILLRNLAFYPAFYLGSVLYVLAALAMAPAGGSALANVVSQWCRFHRFCSRVLLGIEIRIEGAPPAGPALYAIRHESFFEAIDLPCLFGHPVPFAKRELFAIPGWGRAARAYGCISVSRDEGARALRAMVAAARGFVAEGRPLVIFPEGTRVAHGDRAPLQAGFAGLYKLLGLPVVPVAVDSGPLYHRRLKRPGTITYRFGEPIAPGLPRAEIEAKVGEAINALNSDPSRRS</sequence>